<dbReference type="Gene3D" id="3.20.20.100">
    <property type="entry name" value="NADP-dependent oxidoreductase domain"/>
    <property type="match status" value="1"/>
</dbReference>
<feature type="non-terminal residue" evidence="2">
    <location>
        <position position="256"/>
    </location>
</feature>
<dbReference type="PANTHER" id="PTHR43312">
    <property type="entry name" value="D-THREO-ALDOSE 1-DEHYDROGENASE"/>
    <property type="match status" value="1"/>
</dbReference>
<dbReference type="InterPro" id="IPR023210">
    <property type="entry name" value="NADP_OxRdtase_dom"/>
</dbReference>
<dbReference type="GO" id="GO:0016491">
    <property type="term" value="F:oxidoreductase activity"/>
    <property type="evidence" value="ECO:0007669"/>
    <property type="project" value="InterPro"/>
</dbReference>
<dbReference type="CDD" id="cd19100">
    <property type="entry name" value="AKR_unchar"/>
    <property type="match status" value="1"/>
</dbReference>
<gene>
    <name evidence="2" type="ORF">S01H1_31509</name>
</gene>
<protein>
    <recommendedName>
        <fullName evidence="1">NADP-dependent oxidoreductase domain-containing protein</fullName>
    </recommendedName>
</protein>
<evidence type="ECO:0000313" key="2">
    <source>
        <dbReference type="EMBL" id="GAF90937.1"/>
    </source>
</evidence>
<evidence type="ECO:0000259" key="1">
    <source>
        <dbReference type="Pfam" id="PF00248"/>
    </source>
</evidence>
<dbReference type="PRINTS" id="PR00069">
    <property type="entry name" value="ALDKETRDTASE"/>
</dbReference>
<dbReference type="InterPro" id="IPR036812">
    <property type="entry name" value="NAD(P)_OxRdtase_dom_sf"/>
</dbReference>
<sequence length="256" mass="28514">MEKIRLGRTEMMVSKLGFGGIPIQRVSEDEAVAVVRRCLELGITFIDTANMYGTSEERIGKAISGRRDQVILATKTMARTGEGVEEHLKLSLKRLRVEYIDLYQFHDVRDSDVLNRILAPKGPMAVVKEAKRAGLVKHIGVSSHSMDTAKELVKSGLFETIMFPFNFIACEAADELLPLAREHDVGFIAMKPLAGGTLENITIVFKYLFQFPDVVPIPGIGEVQEIEEIVQILEGSRPMTATELKEMARLKQELGK</sequence>
<accession>X0TRZ5</accession>
<feature type="domain" description="NADP-dependent oxidoreductase" evidence="1">
    <location>
        <begin position="15"/>
        <end position="199"/>
    </location>
</feature>
<dbReference type="PANTHER" id="PTHR43312:SF1">
    <property type="entry name" value="NADP-DEPENDENT OXIDOREDUCTASE DOMAIN-CONTAINING PROTEIN"/>
    <property type="match status" value="1"/>
</dbReference>
<dbReference type="Pfam" id="PF00248">
    <property type="entry name" value="Aldo_ket_red"/>
    <property type="match status" value="1"/>
</dbReference>
<organism evidence="2">
    <name type="scientific">marine sediment metagenome</name>
    <dbReference type="NCBI Taxonomy" id="412755"/>
    <lineage>
        <taxon>unclassified sequences</taxon>
        <taxon>metagenomes</taxon>
        <taxon>ecological metagenomes</taxon>
    </lineage>
</organism>
<dbReference type="InterPro" id="IPR053135">
    <property type="entry name" value="AKR2_Oxidoreductase"/>
</dbReference>
<dbReference type="EMBL" id="BARS01019440">
    <property type="protein sequence ID" value="GAF90937.1"/>
    <property type="molecule type" value="Genomic_DNA"/>
</dbReference>
<dbReference type="AlphaFoldDB" id="X0TRZ5"/>
<reference evidence="2" key="1">
    <citation type="journal article" date="2014" name="Front. Microbiol.">
        <title>High frequency of phylogenetically diverse reductive dehalogenase-homologous genes in deep subseafloor sedimentary metagenomes.</title>
        <authorList>
            <person name="Kawai M."/>
            <person name="Futagami T."/>
            <person name="Toyoda A."/>
            <person name="Takaki Y."/>
            <person name="Nishi S."/>
            <person name="Hori S."/>
            <person name="Arai W."/>
            <person name="Tsubouchi T."/>
            <person name="Morono Y."/>
            <person name="Uchiyama I."/>
            <person name="Ito T."/>
            <person name="Fujiyama A."/>
            <person name="Inagaki F."/>
            <person name="Takami H."/>
        </authorList>
    </citation>
    <scope>NUCLEOTIDE SEQUENCE</scope>
    <source>
        <strain evidence="2">Expedition CK06-06</strain>
    </source>
</reference>
<dbReference type="SUPFAM" id="SSF51430">
    <property type="entry name" value="NAD(P)-linked oxidoreductase"/>
    <property type="match status" value="1"/>
</dbReference>
<proteinExistence type="predicted"/>
<name>X0TRZ5_9ZZZZ</name>
<dbReference type="InterPro" id="IPR020471">
    <property type="entry name" value="AKR"/>
</dbReference>
<comment type="caution">
    <text evidence="2">The sequence shown here is derived from an EMBL/GenBank/DDBJ whole genome shotgun (WGS) entry which is preliminary data.</text>
</comment>